<organism evidence="2 3">
    <name type="scientific">Paraburkholderia metrosideri</name>
    <dbReference type="NCBI Taxonomy" id="580937"/>
    <lineage>
        <taxon>Bacteria</taxon>
        <taxon>Pseudomonadati</taxon>
        <taxon>Pseudomonadota</taxon>
        <taxon>Betaproteobacteria</taxon>
        <taxon>Burkholderiales</taxon>
        <taxon>Burkholderiaceae</taxon>
        <taxon>Paraburkholderia</taxon>
    </lineage>
</organism>
<dbReference type="EMBL" id="JAQQCF010000049">
    <property type="protein sequence ID" value="MFM0641832.1"/>
    <property type="molecule type" value="Genomic_DNA"/>
</dbReference>
<gene>
    <name evidence="2" type="ORF">PQQ63_34655</name>
</gene>
<evidence type="ECO:0000256" key="1">
    <source>
        <dbReference type="SAM" id="MobiDB-lite"/>
    </source>
</evidence>
<evidence type="ECO:0008006" key="4">
    <source>
        <dbReference type="Google" id="ProtNLM"/>
    </source>
</evidence>
<feature type="compositionally biased region" description="Polar residues" evidence="1">
    <location>
        <begin position="39"/>
        <end position="48"/>
    </location>
</feature>
<feature type="non-terminal residue" evidence="2">
    <location>
        <position position="1"/>
    </location>
</feature>
<feature type="compositionally biased region" description="Low complexity" evidence="1">
    <location>
        <begin position="65"/>
        <end position="77"/>
    </location>
</feature>
<evidence type="ECO:0000313" key="2">
    <source>
        <dbReference type="EMBL" id="MFM0641832.1"/>
    </source>
</evidence>
<protein>
    <recommendedName>
        <fullName evidence="4">Transposase</fullName>
    </recommendedName>
</protein>
<comment type="caution">
    <text evidence="2">The sequence shown here is derived from an EMBL/GenBank/DDBJ whole genome shotgun (WGS) entry which is preliminary data.</text>
</comment>
<accession>A0ABW9E3M2</accession>
<feature type="region of interest" description="Disordered" evidence="1">
    <location>
        <begin position="1"/>
        <end position="78"/>
    </location>
</feature>
<keyword evidence="3" id="KW-1185">Reference proteome</keyword>
<feature type="compositionally biased region" description="Basic and acidic residues" evidence="1">
    <location>
        <begin position="13"/>
        <end position="35"/>
    </location>
</feature>
<proteinExistence type="predicted"/>
<dbReference type="RefSeq" id="WP_408340421.1">
    <property type="nucleotide sequence ID" value="NZ_JAQQCF010000049.1"/>
</dbReference>
<sequence>CPAQGRTLIDQYQFKERPRSQIREGQKIEIRERPKSQIKKTPTPQASRQPGAAQAKNPHRHASKPNKSPSSPCNSAKFAHVRDGCHCGTSMRAL</sequence>
<evidence type="ECO:0000313" key="3">
    <source>
        <dbReference type="Proteomes" id="UP001629432"/>
    </source>
</evidence>
<reference evidence="2 3" key="1">
    <citation type="journal article" date="2024" name="Chem. Sci.">
        <title>Discovery of megapolipeptins by genome mining of a Burkholderiales bacteria collection.</title>
        <authorList>
            <person name="Paulo B.S."/>
            <person name="Recchia M.J.J."/>
            <person name="Lee S."/>
            <person name="Fergusson C.H."/>
            <person name="Romanowski S.B."/>
            <person name="Hernandez A."/>
            <person name="Krull N."/>
            <person name="Liu D.Y."/>
            <person name="Cavanagh H."/>
            <person name="Bos A."/>
            <person name="Gray C.A."/>
            <person name="Murphy B.T."/>
            <person name="Linington R.G."/>
            <person name="Eustaquio A.S."/>
        </authorList>
    </citation>
    <scope>NUCLEOTIDE SEQUENCE [LARGE SCALE GENOMIC DNA]</scope>
    <source>
        <strain evidence="2 3">RL17-338-BIC-A</strain>
    </source>
</reference>
<dbReference type="Proteomes" id="UP001629432">
    <property type="component" value="Unassembled WGS sequence"/>
</dbReference>
<name>A0ABW9E3M2_9BURK</name>